<protein>
    <submittedName>
        <fullName evidence="1">Steroid dehydrogenase</fullName>
    </submittedName>
</protein>
<organism evidence="1 2">
    <name type="scientific">Penicillium chermesinum</name>
    <dbReference type="NCBI Taxonomy" id="63820"/>
    <lineage>
        <taxon>Eukaryota</taxon>
        <taxon>Fungi</taxon>
        <taxon>Dikarya</taxon>
        <taxon>Ascomycota</taxon>
        <taxon>Pezizomycotina</taxon>
        <taxon>Eurotiomycetes</taxon>
        <taxon>Eurotiomycetidae</taxon>
        <taxon>Eurotiales</taxon>
        <taxon>Aspergillaceae</taxon>
        <taxon>Penicillium</taxon>
    </lineage>
</organism>
<comment type="caution">
    <text evidence="1">The sequence shown here is derived from an EMBL/GenBank/DDBJ whole genome shotgun (WGS) entry which is preliminary data.</text>
</comment>
<name>A0A9W9NT55_9EURO</name>
<reference evidence="1" key="2">
    <citation type="journal article" date="2023" name="IMA Fungus">
        <title>Comparative genomic study of the Penicillium genus elucidates a diverse pangenome and 15 lateral gene transfer events.</title>
        <authorList>
            <person name="Petersen C."/>
            <person name="Sorensen T."/>
            <person name="Nielsen M.R."/>
            <person name="Sondergaard T.E."/>
            <person name="Sorensen J.L."/>
            <person name="Fitzpatrick D.A."/>
            <person name="Frisvad J.C."/>
            <person name="Nielsen K.L."/>
        </authorList>
    </citation>
    <scope>NUCLEOTIDE SEQUENCE</scope>
    <source>
        <strain evidence="1">IBT 19713</strain>
    </source>
</reference>
<evidence type="ECO:0000313" key="1">
    <source>
        <dbReference type="EMBL" id="KAJ5225667.1"/>
    </source>
</evidence>
<dbReference type="GeneID" id="83203491"/>
<dbReference type="Gene3D" id="3.40.50.720">
    <property type="entry name" value="NAD(P)-binding Rossmann-like Domain"/>
    <property type="match status" value="1"/>
</dbReference>
<proteinExistence type="predicted"/>
<dbReference type="OrthoDB" id="191139at2759"/>
<sequence length="114" mass="12575">MGTTWSQFFPPSPALTEVNLPSQRQKVFIVTGGYSGMGLELSTFLYQKSARKQSGRSKPRIPREGELVFLPLALDDLSTIKPAVEIFTAAESRLDVLFNNAGVSNPQIRAQTNF</sequence>
<dbReference type="Proteomes" id="UP001150941">
    <property type="component" value="Unassembled WGS sequence"/>
</dbReference>
<keyword evidence="2" id="KW-1185">Reference proteome</keyword>
<accession>A0A9W9NT55</accession>
<gene>
    <name evidence="1" type="ORF">N7468_006892</name>
</gene>
<dbReference type="Pfam" id="PF00106">
    <property type="entry name" value="adh_short"/>
    <property type="match status" value="1"/>
</dbReference>
<dbReference type="InterPro" id="IPR036291">
    <property type="entry name" value="NAD(P)-bd_dom_sf"/>
</dbReference>
<dbReference type="RefSeq" id="XP_058329078.1">
    <property type="nucleotide sequence ID" value="XM_058476188.1"/>
</dbReference>
<dbReference type="SUPFAM" id="SSF51735">
    <property type="entry name" value="NAD(P)-binding Rossmann-fold domains"/>
    <property type="match status" value="1"/>
</dbReference>
<dbReference type="PRINTS" id="PR00081">
    <property type="entry name" value="GDHRDH"/>
</dbReference>
<dbReference type="EMBL" id="JAPQKS010000005">
    <property type="protein sequence ID" value="KAJ5225667.1"/>
    <property type="molecule type" value="Genomic_DNA"/>
</dbReference>
<dbReference type="AlphaFoldDB" id="A0A9W9NT55"/>
<evidence type="ECO:0000313" key="2">
    <source>
        <dbReference type="Proteomes" id="UP001150941"/>
    </source>
</evidence>
<reference evidence="1" key="1">
    <citation type="submission" date="2022-11" db="EMBL/GenBank/DDBJ databases">
        <authorList>
            <person name="Petersen C."/>
        </authorList>
    </citation>
    <scope>NUCLEOTIDE SEQUENCE</scope>
    <source>
        <strain evidence="1">IBT 19713</strain>
    </source>
</reference>
<dbReference type="InterPro" id="IPR002347">
    <property type="entry name" value="SDR_fam"/>
</dbReference>